<evidence type="ECO:0000313" key="1">
    <source>
        <dbReference type="EMBL" id="MBK0396454.1"/>
    </source>
</evidence>
<dbReference type="EMBL" id="JAEHNZ010000002">
    <property type="protein sequence ID" value="MBK0396454.1"/>
    <property type="molecule type" value="Genomic_DNA"/>
</dbReference>
<dbReference type="Proteomes" id="UP000614058">
    <property type="component" value="Unassembled WGS sequence"/>
</dbReference>
<protein>
    <recommendedName>
        <fullName evidence="3">DUF2487 family protein</fullName>
    </recommendedName>
</protein>
<organism evidence="1 2">
    <name type="scientific">Kingella bonacorsii</name>
    <dbReference type="NCBI Taxonomy" id="2796361"/>
    <lineage>
        <taxon>Bacteria</taxon>
        <taxon>Pseudomonadati</taxon>
        <taxon>Pseudomonadota</taxon>
        <taxon>Betaproteobacteria</taxon>
        <taxon>Neisseriales</taxon>
        <taxon>Neisseriaceae</taxon>
        <taxon>Kingella</taxon>
    </lineage>
</organism>
<keyword evidence="2" id="KW-1185">Reference proteome</keyword>
<comment type="caution">
    <text evidence="1">The sequence shown here is derived from an EMBL/GenBank/DDBJ whole genome shotgun (WGS) entry which is preliminary data.</text>
</comment>
<evidence type="ECO:0000313" key="2">
    <source>
        <dbReference type="Proteomes" id="UP000614058"/>
    </source>
</evidence>
<dbReference type="RefSeq" id="WP_200522532.1">
    <property type="nucleotide sequence ID" value="NZ_JAEHNZ010000002.1"/>
</dbReference>
<gene>
    <name evidence="1" type="ORF">JDW22_07655</name>
</gene>
<evidence type="ECO:0008006" key="3">
    <source>
        <dbReference type="Google" id="ProtNLM"/>
    </source>
</evidence>
<reference evidence="1 2" key="1">
    <citation type="journal article" date="2021" name="Pathogens">
        <title>Isolation and Characterization of Kingella bonacorsii sp. nov., A Novel Kingella Species Detected in a Stable Periodontitis Subject.</title>
        <authorList>
            <person name="Antezack A."/>
            <person name="Boxberger M."/>
            <person name="Rolland C."/>
            <person name="Monnet-Corti V."/>
            <person name="La Scola B."/>
        </authorList>
    </citation>
    <scope>NUCLEOTIDE SEQUENCE [LARGE SCALE GENOMIC DNA]</scope>
    <source>
        <strain evidence="1 2">Marseille-Q4569</strain>
    </source>
</reference>
<accession>A0ABS1BT48</accession>
<proteinExistence type="predicted"/>
<name>A0ABS1BT48_9NEIS</name>
<sequence length="170" mass="19255">MAVIQTHIPVLLVSLSAGIIEIHNMSNHRASFKMPTTLRIGLVDDVMKPCPFSHPRVAIDDEQVAVDIFQNALAKSGMVQRNQPCIVVLHPQSHFASDMTQSELQMLTRMVHESGFPIHGEVYFLLKPTIDESDWQYFEAMAREPAPQLMQPENQAGVLRRAWNWLAQNL</sequence>